<feature type="active site" description="Proton acceptor" evidence="1">
    <location>
        <position position="351"/>
    </location>
</feature>
<name>A0A9P4SE22_9PEZI</name>
<keyword evidence="3" id="KW-0732">Signal</keyword>
<dbReference type="GO" id="GO:0004553">
    <property type="term" value="F:hydrolase activity, hydrolyzing O-glycosyl compounds"/>
    <property type="evidence" value="ECO:0007669"/>
    <property type="project" value="InterPro"/>
</dbReference>
<comment type="caution">
    <text evidence="4">The sequence shown here is derived from an EMBL/GenBank/DDBJ whole genome shotgun (WGS) entry which is preliminary data.</text>
</comment>
<keyword evidence="3" id="KW-0326">Glycosidase</keyword>
<dbReference type="SUPFAM" id="SSF51989">
    <property type="entry name" value="Glycosyl hydrolases family 6, cellulases"/>
    <property type="match status" value="1"/>
</dbReference>
<dbReference type="InterPro" id="IPR016288">
    <property type="entry name" value="Beta_cellobiohydrolase"/>
</dbReference>
<feature type="binding site" evidence="2">
    <location>
        <position position="349"/>
    </location>
    <ligand>
        <name>substrate</name>
    </ligand>
</feature>
<dbReference type="GO" id="GO:0030245">
    <property type="term" value="P:cellulose catabolic process"/>
    <property type="evidence" value="ECO:0007669"/>
    <property type="project" value="UniProtKB-KW"/>
</dbReference>
<protein>
    <recommendedName>
        <fullName evidence="3">Glucanase</fullName>
        <ecNumber evidence="3">3.2.1.-</ecNumber>
    </recommendedName>
</protein>
<evidence type="ECO:0000313" key="4">
    <source>
        <dbReference type="EMBL" id="KAF2840857.1"/>
    </source>
</evidence>
<feature type="binding site" evidence="2">
    <location>
        <position position="214"/>
    </location>
    <ligand>
        <name>substrate</name>
    </ligand>
</feature>
<dbReference type="PANTHER" id="PTHR34876:SF2">
    <property type="entry name" value="GLUCANASE"/>
    <property type="match status" value="1"/>
</dbReference>
<dbReference type="EC" id="3.2.1.-" evidence="3"/>
<feature type="binding site" evidence="2">
    <location>
        <position position="345"/>
    </location>
    <ligand>
        <name>substrate</name>
    </ligand>
</feature>
<reference evidence="4" key="1">
    <citation type="journal article" date="2020" name="Stud. Mycol.">
        <title>101 Dothideomycetes genomes: a test case for predicting lifestyles and emergence of pathogens.</title>
        <authorList>
            <person name="Haridas S."/>
            <person name="Albert R."/>
            <person name="Binder M."/>
            <person name="Bloem J."/>
            <person name="Labutti K."/>
            <person name="Salamov A."/>
            <person name="Andreopoulos B."/>
            <person name="Baker S."/>
            <person name="Barry K."/>
            <person name="Bills G."/>
            <person name="Bluhm B."/>
            <person name="Cannon C."/>
            <person name="Castanera R."/>
            <person name="Culley D."/>
            <person name="Daum C."/>
            <person name="Ezra D."/>
            <person name="Gonzalez J."/>
            <person name="Henrissat B."/>
            <person name="Kuo A."/>
            <person name="Liang C."/>
            <person name="Lipzen A."/>
            <person name="Lutzoni F."/>
            <person name="Magnuson J."/>
            <person name="Mondo S."/>
            <person name="Nolan M."/>
            <person name="Ohm R."/>
            <person name="Pangilinan J."/>
            <person name="Park H.-J."/>
            <person name="Ramirez L."/>
            <person name="Alfaro M."/>
            <person name="Sun H."/>
            <person name="Tritt A."/>
            <person name="Yoshinaga Y."/>
            <person name="Zwiers L.-H."/>
            <person name="Turgeon B."/>
            <person name="Goodwin S."/>
            <person name="Spatafora J."/>
            <person name="Crous P."/>
            <person name="Grigoriev I."/>
        </authorList>
    </citation>
    <scope>NUCLEOTIDE SEQUENCE</scope>
    <source>
        <strain evidence="4">CBS 101060</strain>
    </source>
</reference>
<dbReference type="OrthoDB" id="64893at2759"/>
<keyword evidence="5" id="KW-1185">Reference proteome</keyword>
<feature type="binding site" evidence="2">
    <location>
        <position position="89"/>
    </location>
    <ligand>
        <name>substrate</name>
    </ligand>
</feature>
<dbReference type="Proteomes" id="UP000799429">
    <property type="component" value="Unassembled WGS sequence"/>
</dbReference>
<evidence type="ECO:0000256" key="2">
    <source>
        <dbReference type="PIRSR" id="PIRSR001100-2"/>
    </source>
</evidence>
<organism evidence="4 5">
    <name type="scientific">Patellaria atrata CBS 101060</name>
    <dbReference type="NCBI Taxonomy" id="1346257"/>
    <lineage>
        <taxon>Eukaryota</taxon>
        <taxon>Fungi</taxon>
        <taxon>Dikarya</taxon>
        <taxon>Ascomycota</taxon>
        <taxon>Pezizomycotina</taxon>
        <taxon>Dothideomycetes</taxon>
        <taxon>Dothideomycetes incertae sedis</taxon>
        <taxon>Patellariales</taxon>
        <taxon>Patellariaceae</taxon>
        <taxon>Patellaria</taxon>
    </lineage>
</organism>
<evidence type="ECO:0000256" key="1">
    <source>
        <dbReference type="PIRSR" id="PIRSR001100-1"/>
    </source>
</evidence>
<comment type="similarity">
    <text evidence="3">Belongs to the glycosyl hydrolase family 6.</text>
</comment>
<proteinExistence type="inferred from homology"/>
<keyword evidence="3" id="KW-0136">Cellulose degradation</keyword>
<keyword evidence="3" id="KW-0624">Polysaccharide degradation</keyword>
<dbReference type="PIRSF" id="PIRSF001100">
    <property type="entry name" value="Beta_cellobiohydrolase"/>
    <property type="match status" value="1"/>
</dbReference>
<feature type="signal peptide" evidence="3">
    <location>
        <begin position="1"/>
        <end position="19"/>
    </location>
</feature>
<accession>A0A9P4SE22</accession>
<keyword evidence="3 4" id="KW-0378">Hydrolase</keyword>
<dbReference type="AlphaFoldDB" id="A0A9P4SE22"/>
<feature type="binding site" evidence="2">
    <location>
        <position position="317"/>
    </location>
    <ligand>
        <name>substrate</name>
    </ligand>
</feature>
<dbReference type="PANTHER" id="PTHR34876">
    <property type="match status" value="1"/>
</dbReference>
<dbReference type="Gene3D" id="3.20.20.40">
    <property type="entry name" value="1, 4-beta cellobiohydrolase"/>
    <property type="match status" value="1"/>
</dbReference>
<sequence length="396" mass="42926">MWITATAVLLPAVTAAALAVSDSAPPQRKAIDSCSSPVSLDANTNVWKSHTLHANSIYREKVEAAVETITDSVLKTKALKVANAGTFLWIESVADIDKIEFTLPNLACDQILGLVIHGLPGPRCAHASSSDIGNISVKADAYQNRFINSIADILEANAGKAFALIIEPKALTFSVLNADLGSCQTVIESYRDGITYALTRLNLPNVIMYIDAGHGGSLGWKSNRERGAEEIARMYRTAGSPSQLRGFATNVAGWNSWDYKPGEFEYDGDAQYNPAQNEKIFVELFGKALDTVGVPNHAVIDTSRNGVIGLRENWTDWCNVNGAGFGVRPSTDTGLDLADSFIWVKPGGESDGTSDPNSFYYDSFCGRPDAFKPSPEVHMWNQAYFTMLLMNAHPPL</sequence>
<dbReference type="EMBL" id="MU006092">
    <property type="protein sequence ID" value="KAF2840857.1"/>
    <property type="molecule type" value="Genomic_DNA"/>
</dbReference>
<dbReference type="PRINTS" id="PR00733">
    <property type="entry name" value="GLHYDRLASE6"/>
</dbReference>
<evidence type="ECO:0000256" key="3">
    <source>
        <dbReference type="RuleBase" id="RU361186"/>
    </source>
</evidence>
<dbReference type="Pfam" id="PF01341">
    <property type="entry name" value="Glyco_hydro_6"/>
    <property type="match status" value="1"/>
</dbReference>
<keyword evidence="3" id="KW-0119">Carbohydrate metabolism</keyword>
<feature type="chain" id="PRO_5040531598" description="Glucanase" evidence="3">
    <location>
        <begin position="20"/>
        <end position="396"/>
    </location>
</feature>
<gene>
    <name evidence="4" type="ORF">M501DRAFT_1010049</name>
</gene>
<evidence type="ECO:0000313" key="5">
    <source>
        <dbReference type="Proteomes" id="UP000799429"/>
    </source>
</evidence>
<dbReference type="InterPro" id="IPR036434">
    <property type="entry name" value="Beta_cellobiohydrolase_sf"/>
</dbReference>